<dbReference type="HOGENOM" id="CLU_3287187_0_0_9"/>
<proteinExistence type="predicted"/>
<name>C1FR51_CLOBJ</name>
<dbReference type="Proteomes" id="UP000001374">
    <property type="component" value="Chromosome"/>
</dbReference>
<dbReference type="RefSeq" id="WP_012705642.1">
    <property type="nucleotide sequence ID" value="NC_012563.1"/>
</dbReference>
<reference evidence="1 2" key="1">
    <citation type="submission" date="2008-10" db="EMBL/GenBank/DDBJ databases">
        <title>Genome sequence of Clostridium botulinum A2 Kyoto.</title>
        <authorList>
            <person name="Shrivastava S."/>
            <person name="Brinkac L.M."/>
            <person name="Brown J.L."/>
            <person name="Bruce D."/>
            <person name="Detter C.C."/>
            <person name="Johnson E.A."/>
            <person name="Munk C.A."/>
            <person name="Smith L.A."/>
            <person name="Smith T.J."/>
            <person name="Sutton G."/>
            <person name="Brettin T.S."/>
        </authorList>
    </citation>
    <scope>NUCLEOTIDE SEQUENCE [LARGE SCALE GENOMIC DNA]</scope>
    <source>
        <strain evidence="2">Kyoto / Type A2</strain>
    </source>
</reference>
<sequence>MIVIRDARVELLGKGVGVDDIFGFILTFELYKNPKNSIEE</sequence>
<accession>C1FR51</accession>
<protein>
    <submittedName>
        <fullName evidence="1">Uncharacterized protein</fullName>
    </submittedName>
</protein>
<gene>
    <name evidence="1" type="ordered locus">CLM_2484</name>
</gene>
<dbReference type="AlphaFoldDB" id="C1FR51"/>
<dbReference type="EMBL" id="CP001581">
    <property type="protein sequence ID" value="ACO87012.1"/>
    <property type="molecule type" value="Genomic_DNA"/>
</dbReference>
<evidence type="ECO:0000313" key="2">
    <source>
        <dbReference type="Proteomes" id="UP000001374"/>
    </source>
</evidence>
<evidence type="ECO:0000313" key="1">
    <source>
        <dbReference type="EMBL" id="ACO87012.1"/>
    </source>
</evidence>
<dbReference type="KEGG" id="cby:CLM_2484"/>
<organism evidence="1 2">
    <name type="scientific">Clostridium botulinum (strain Kyoto / Type A2)</name>
    <dbReference type="NCBI Taxonomy" id="536232"/>
    <lineage>
        <taxon>Bacteria</taxon>
        <taxon>Bacillati</taxon>
        <taxon>Bacillota</taxon>
        <taxon>Clostridia</taxon>
        <taxon>Eubacteriales</taxon>
        <taxon>Clostridiaceae</taxon>
        <taxon>Clostridium</taxon>
    </lineage>
</organism>